<feature type="transmembrane region" description="Helical" evidence="1">
    <location>
        <begin position="46"/>
        <end position="69"/>
    </location>
</feature>
<evidence type="ECO:0000256" key="1">
    <source>
        <dbReference type="SAM" id="Phobius"/>
    </source>
</evidence>
<proteinExistence type="predicted"/>
<dbReference type="Proteomes" id="UP000823934">
    <property type="component" value="Unassembled WGS sequence"/>
</dbReference>
<dbReference type="InterPro" id="IPR021296">
    <property type="entry name" value="DUF2868"/>
</dbReference>
<feature type="transmembrane region" description="Helical" evidence="1">
    <location>
        <begin position="203"/>
        <end position="228"/>
    </location>
</feature>
<reference evidence="2" key="2">
    <citation type="submission" date="2021-04" db="EMBL/GenBank/DDBJ databases">
        <authorList>
            <person name="Gilroy R."/>
        </authorList>
    </citation>
    <scope>NUCLEOTIDE SEQUENCE</scope>
    <source>
        <strain evidence="2">CHK160-9182</strain>
    </source>
</reference>
<evidence type="ECO:0000313" key="3">
    <source>
        <dbReference type="Proteomes" id="UP000823934"/>
    </source>
</evidence>
<comment type="caution">
    <text evidence="2">The sequence shown here is derived from an EMBL/GenBank/DDBJ whole genome shotgun (WGS) entry which is preliminary data.</text>
</comment>
<accession>A0A9D1Q523</accession>
<feature type="transmembrane region" description="Helical" evidence="1">
    <location>
        <begin position="21"/>
        <end position="40"/>
    </location>
</feature>
<dbReference type="Pfam" id="PF11067">
    <property type="entry name" value="DUF2868"/>
    <property type="match status" value="1"/>
</dbReference>
<name>A0A9D1Q523_9GAMM</name>
<protein>
    <submittedName>
        <fullName evidence="2">DUF2868 domain-containing protein</fullName>
    </submittedName>
</protein>
<dbReference type="AlphaFoldDB" id="A0A9D1Q523"/>
<sequence length="380" mass="43230">MIDMQRNSLESGQALPFPLSKSVIGIAISLLFILTISGSSALLSPIIHPIGLVLGILIPAYFFLLFALIRRHSLFSNILFFLQKQLSKLQLQNRSSTNNSIQSTLKLSFQPDPQALQLLTKVIMHSAWLVIFTALATSFFFQFTLKQYQFNLYSTLFPEESGIYQQILQIINFLPNLIFGELTSSQLIINSLKGTTSALENAIWARWILITLIIYGLLPRLLLVFISYRQYHHYQQRCFTPEKITSATVIDAAKIKPKSERPAKTISQGSGTMNIALDFSQPLSETITIINDRHAFTRLHHKIMDAPLAELTLYIDAALTPDRSLLRRLYTLLNLSVKSTIILVESDTHLRTEEWQQKIIPNLLDQEQIIVQPYDNLKNN</sequence>
<reference evidence="2" key="1">
    <citation type="journal article" date="2021" name="PeerJ">
        <title>Extensive microbial diversity within the chicken gut microbiome revealed by metagenomics and culture.</title>
        <authorList>
            <person name="Gilroy R."/>
            <person name="Ravi A."/>
            <person name="Getino M."/>
            <person name="Pursley I."/>
            <person name="Horton D.L."/>
            <person name="Alikhan N.F."/>
            <person name="Baker D."/>
            <person name="Gharbi K."/>
            <person name="Hall N."/>
            <person name="Watson M."/>
            <person name="Adriaenssens E.M."/>
            <person name="Foster-Nyarko E."/>
            <person name="Jarju S."/>
            <person name="Secka A."/>
            <person name="Antonio M."/>
            <person name="Oren A."/>
            <person name="Chaudhuri R.R."/>
            <person name="La Ragione R."/>
            <person name="Hildebrand F."/>
            <person name="Pallen M.J."/>
        </authorList>
    </citation>
    <scope>NUCLEOTIDE SEQUENCE</scope>
    <source>
        <strain evidence="2">CHK160-9182</strain>
    </source>
</reference>
<keyword evidence="1" id="KW-0812">Transmembrane</keyword>
<keyword evidence="1" id="KW-0472">Membrane</keyword>
<dbReference type="EMBL" id="DXHP01000045">
    <property type="protein sequence ID" value="HIW06073.1"/>
    <property type="molecule type" value="Genomic_DNA"/>
</dbReference>
<keyword evidence="1" id="KW-1133">Transmembrane helix</keyword>
<feature type="transmembrane region" description="Helical" evidence="1">
    <location>
        <begin position="122"/>
        <end position="143"/>
    </location>
</feature>
<evidence type="ECO:0000313" key="2">
    <source>
        <dbReference type="EMBL" id="HIW06073.1"/>
    </source>
</evidence>
<organism evidence="2 3">
    <name type="scientific">Candidatus Ignatzschineria merdigallinarum</name>
    <dbReference type="NCBI Taxonomy" id="2838621"/>
    <lineage>
        <taxon>Bacteria</taxon>
        <taxon>Pseudomonadati</taxon>
        <taxon>Pseudomonadota</taxon>
        <taxon>Gammaproteobacteria</taxon>
        <taxon>Cardiobacteriales</taxon>
        <taxon>Ignatzschineriaceae</taxon>
        <taxon>Ignatzschineria</taxon>
    </lineage>
</organism>
<gene>
    <name evidence="2" type="ORF">H9889_01935</name>
</gene>